<dbReference type="InterPro" id="IPR019780">
    <property type="entry name" value="Germin_Mn-BS"/>
</dbReference>
<dbReference type="InterPro" id="IPR014710">
    <property type="entry name" value="RmlC-like_jellyroll"/>
</dbReference>
<evidence type="ECO:0000256" key="8">
    <source>
        <dbReference type="ARBA" id="ARBA00022729"/>
    </source>
</evidence>
<feature type="chain" id="PRO_5019614700" description="Germin-like protein" evidence="14">
    <location>
        <begin position="26"/>
        <end position="221"/>
    </location>
</feature>
<feature type="binding site" evidence="12">
    <location>
        <position position="156"/>
    </location>
    <ligand>
        <name>Mn(2+)</name>
        <dbReference type="ChEBI" id="CHEBI:29035"/>
    </ligand>
</feature>
<evidence type="ECO:0000256" key="1">
    <source>
        <dbReference type="ARBA" id="ARBA00003629"/>
    </source>
</evidence>
<evidence type="ECO:0000256" key="7">
    <source>
        <dbReference type="ARBA" id="ARBA00022723"/>
    </source>
</evidence>
<dbReference type="InterPro" id="IPR011051">
    <property type="entry name" value="RmlC_Cupin_sf"/>
</dbReference>
<comment type="subcellular location">
    <subcellularLocation>
        <location evidence="2 14">Secreted</location>
        <location evidence="2 14">Extracellular space</location>
        <location evidence="2 14">Apoplast</location>
    </subcellularLocation>
</comment>
<keyword evidence="7 11" id="KW-0479">Metal-binding</keyword>
<dbReference type="SUPFAM" id="SSF51182">
    <property type="entry name" value="RmlC-like cupins"/>
    <property type="match status" value="1"/>
</dbReference>
<evidence type="ECO:0000313" key="16">
    <source>
        <dbReference type="EMBL" id="OEL25866.1"/>
    </source>
</evidence>
<dbReference type="Proteomes" id="UP000095767">
    <property type="component" value="Unassembled WGS sequence"/>
</dbReference>
<evidence type="ECO:0000256" key="14">
    <source>
        <dbReference type="RuleBase" id="RU366015"/>
    </source>
</evidence>
<accession>A0A1E5VL86</accession>
<dbReference type="SMART" id="SM00835">
    <property type="entry name" value="Cupin_1"/>
    <property type="match status" value="1"/>
</dbReference>
<dbReference type="GO" id="GO:0030145">
    <property type="term" value="F:manganese ion binding"/>
    <property type="evidence" value="ECO:0007669"/>
    <property type="project" value="UniProtKB-UniRule"/>
</dbReference>
<feature type="binding site" evidence="12">
    <location>
        <position position="116"/>
    </location>
    <ligand>
        <name>Mn(2+)</name>
        <dbReference type="ChEBI" id="CHEBI:29035"/>
    </ligand>
</feature>
<feature type="binding site" evidence="11">
    <location>
        <position position="111"/>
    </location>
    <ligand>
        <name>oxalate</name>
        <dbReference type="ChEBI" id="CHEBI:30623"/>
    </ligand>
</feature>
<evidence type="ECO:0000256" key="9">
    <source>
        <dbReference type="ARBA" id="ARBA00023157"/>
    </source>
</evidence>
<dbReference type="EMBL" id="LWDX02036062">
    <property type="protein sequence ID" value="OEL25866.1"/>
    <property type="molecule type" value="Genomic_DNA"/>
</dbReference>
<dbReference type="Gene3D" id="2.60.120.10">
    <property type="entry name" value="Jelly Rolls"/>
    <property type="match status" value="1"/>
</dbReference>
<evidence type="ECO:0000256" key="3">
    <source>
        <dbReference type="ARBA" id="ARBA00007456"/>
    </source>
</evidence>
<evidence type="ECO:0000259" key="15">
    <source>
        <dbReference type="SMART" id="SM00835"/>
    </source>
</evidence>
<keyword evidence="8 14" id="KW-0732">Signal</keyword>
<evidence type="ECO:0000256" key="2">
    <source>
        <dbReference type="ARBA" id="ARBA00004271"/>
    </source>
</evidence>
<keyword evidence="6 14" id="KW-0964">Secreted</keyword>
<feature type="signal peptide" evidence="14">
    <location>
        <begin position="1"/>
        <end position="25"/>
    </location>
</feature>
<name>A0A1E5VL86_9POAL</name>
<evidence type="ECO:0000256" key="4">
    <source>
        <dbReference type="ARBA" id="ARBA00011268"/>
    </source>
</evidence>
<keyword evidence="10 11" id="KW-0464">Manganese</keyword>
<protein>
    <recommendedName>
        <fullName evidence="14">Germin-like protein</fullName>
    </recommendedName>
</protein>
<evidence type="ECO:0000256" key="10">
    <source>
        <dbReference type="ARBA" id="ARBA00023211"/>
    </source>
</evidence>
<feature type="binding site" evidence="12">
    <location>
        <position position="109"/>
    </location>
    <ligand>
        <name>Mn(2+)</name>
        <dbReference type="ChEBI" id="CHEBI:29035"/>
    </ligand>
</feature>
<dbReference type="STRING" id="888268.A0A1E5VL86"/>
<feature type="disulfide bond" evidence="13">
    <location>
        <begin position="32"/>
        <end position="47"/>
    </location>
</feature>
<dbReference type="AlphaFoldDB" id="A0A1E5VL86"/>
<feature type="binding site" evidence="12">
    <location>
        <position position="111"/>
    </location>
    <ligand>
        <name>Mn(2+)</name>
        <dbReference type="ChEBI" id="CHEBI:29035"/>
    </ligand>
</feature>
<evidence type="ECO:0000256" key="11">
    <source>
        <dbReference type="PIRSR" id="PIRSR601929-1"/>
    </source>
</evidence>
<dbReference type="CDD" id="cd02241">
    <property type="entry name" value="cupin_OxOx"/>
    <property type="match status" value="1"/>
</dbReference>
<dbReference type="OrthoDB" id="1921208at2759"/>
<feature type="domain" description="Cupin type-1" evidence="15">
    <location>
        <begin position="61"/>
        <end position="208"/>
    </location>
</feature>
<evidence type="ECO:0000313" key="17">
    <source>
        <dbReference type="Proteomes" id="UP000095767"/>
    </source>
</evidence>
<evidence type="ECO:0000256" key="6">
    <source>
        <dbReference type="ARBA" id="ARBA00022525"/>
    </source>
</evidence>
<keyword evidence="9 13" id="KW-1015">Disulfide bond</keyword>
<evidence type="ECO:0000256" key="5">
    <source>
        <dbReference type="ARBA" id="ARBA00022523"/>
    </source>
</evidence>
<dbReference type="PRINTS" id="PR00325">
    <property type="entry name" value="GERMIN"/>
</dbReference>
<comment type="function">
    <text evidence="1">May play a role in plant defense. Probably has no oxalate oxidase activity even if the active site is conserved.</text>
</comment>
<comment type="similarity">
    <text evidence="3 14">Belongs to the germin family.</text>
</comment>
<dbReference type="FunFam" id="2.60.120.10:FF:000047">
    <property type="entry name" value="Auxin-binding protein ABP19a"/>
    <property type="match status" value="1"/>
</dbReference>
<evidence type="ECO:0000256" key="12">
    <source>
        <dbReference type="PIRSR" id="PIRSR601929-2"/>
    </source>
</evidence>
<keyword evidence="5 14" id="KW-0052">Apoplast</keyword>
<dbReference type="PANTHER" id="PTHR31238">
    <property type="entry name" value="GERMIN-LIKE PROTEIN SUBFAMILY 3 MEMBER 3"/>
    <property type="match status" value="1"/>
</dbReference>
<feature type="binding site" evidence="11">
    <location>
        <position position="116"/>
    </location>
    <ligand>
        <name>oxalate</name>
        <dbReference type="ChEBI" id="CHEBI:30623"/>
    </ligand>
</feature>
<comment type="subunit">
    <text evidence="4">Oligomer (believed to be a pentamer but probably hexamer).</text>
</comment>
<dbReference type="Pfam" id="PF00190">
    <property type="entry name" value="Cupin_1"/>
    <property type="match status" value="1"/>
</dbReference>
<dbReference type="PROSITE" id="PS00725">
    <property type="entry name" value="GERMIN"/>
    <property type="match status" value="1"/>
</dbReference>
<gene>
    <name evidence="16" type="ORF">BAE44_0013115</name>
</gene>
<dbReference type="GO" id="GO:0048046">
    <property type="term" value="C:apoplast"/>
    <property type="evidence" value="ECO:0007669"/>
    <property type="project" value="UniProtKB-SubCell"/>
</dbReference>
<evidence type="ECO:0000256" key="13">
    <source>
        <dbReference type="PIRSR" id="PIRSR601929-3"/>
    </source>
</evidence>
<proteinExistence type="inferred from homology"/>
<dbReference type="InterPro" id="IPR001929">
    <property type="entry name" value="Germin"/>
</dbReference>
<organism evidence="16 17">
    <name type="scientific">Dichanthelium oligosanthes</name>
    <dbReference type="NCBI Taxonomy" id="888268"/>
    <lineage>
        <taxon>Eukaryota</taxon>
        <taxon>Viridiplantae</taxon>
        <taxon>Streptophyta</taxon>
        <taxon>Embryophyta</taxon>
        <taxon>Tracheophyta</taxon>
        <taxon>Spermatophyta</taxon>
        <taxon>Magnoliopsida</taxon>
        <taxon>Liliopsida</taxon>
        <taxon>Poales</taxon>
        <taxon>Poaceae</taxon>
        <taxon>PACMAD clade</taxon>
        <taxon>Panicoideae</taxon>
        <taxon>Panicodae</taxon>
        <taxon>Paniceae</taxon>
        <taxon>Dichantheliinae</taxon>
        <taxon>Dichanthelium</taxon>
    </lineage>
</organism>
<comment type="caution">
    <text evidence="16">The sequence shown here is derived from an EMBL/GenBank/DDBJ whole genome shotgun (WGS) entry which is preliminary data.</text>
</comment>
<reference evidence="16 17" key="1">
    <citation type="submission" date="2016-09" db="EMBL/GenBank/DDBJ databases">
        <title>The draft genome of Dichanthelium oligosanthes: A C3 panicoid grass species.</title>
        <authorList>
            <person name="Studer A.J."/>
            <person name="Schnable J.C."/>
            <person name="Brutnell T.P."/>
        </authorList>
    </citation>
    <scope>NUCLEOTIDE SEQUENCE [LARGE SCALE GENOMIC DNA]</scope>
    <source>
        <strain evidence="17">cv. Kellogg 1175</strain>
        <tissue evidence="16">Leaf</tissue>
    </source>
</reference>
<keyword evidence="17" id="KW-1185">Reference proteome</keyword>
<sequence length="221" mass="23710">MAPKAAVIHLVLVPLLSLLPFSSLALTQQDFCVANLLLPDTPSGYPCKPKLLVTANDFYSRALSEPGPVIAPFNTGLTSAFVRQFPGMNGLGLGATRVDIHPGGVVPLHTHPEGSELLIVIEGPLVAGFISADTNTVYTKTVNKYELFVFPQGLLHFQYNVGNTTAVAFAAYSSSNAGLQITDYALFGNLLPVETVSKTTFLSEQEVRKLKALFFPSFVPN</sequence>
<dbReference type="InterPro" id="IPR006045">
    <property type="entry name" value="Cupin_1"/>
</dbReference>